<gene>
    <name evidence="2" type="ORF">Aau02nite_69290</name>
</gene>
<feature type="transmembrane region" description="Helical" evidence="1">
    <location>
        <begin position="198"/>
        <end position="215"/>
    </location>
</feature>
<dbReference type="RefSeq" id="WP_212992790.1">
    <property type="nucleotide sequence ID" value="NZ_BAABEA010000018.1"/>
</dbReference>
<keyword evidence="1" id="KW-0812">Transmembrane</keyword>
<keyword evidence="3" id="KW-1185">Reference proteome</keyword>
<comment type="caution">
    <text evidence="2">The sequence shown here is derived from an EMBL/GenBank/DDBJ whole genome shotgun (WGS) entry which is preliminary data.</text>
</comment>
<evidence type="ECO:0000313" key="2">
    <source>
        <dbReference type="EMBL" id="GIM76106.1"/>
    </source>
</evidence>
<feature type="transmembrane region" description="Helical" evidence="1">
    <location>
        <begin position="128"/>
        <end position="153"/>
    </location>
</feature>
<accession>A0A919VTL0</accession>
<organism evidence="2 3">
    <name type="scientific">Actinoplanes auranticolor</name>
    <dbReference type="NCBI Taxonomy" id="47988"/>
    <lineage>
        <taxon>Bacteria</taxon>
        <taxon>Bacillati</taxon>
        <taxon>Actinomycetota</taxon>
        <taxon>Actinomycetes</taxon>
        <taxon>Micromonosporales</taxon>
        <taxon>Micromonosporaceae</taxon>
        <taxon>Actinoplanes</taxon>
    </lineage>
</organism>
<reference evidence="2" key="1">
    <citation type="submission" date="2021-03" db="EMBL/GenBank/DDBJ databases">
        <title>Whole genome shotgun sequence of Actinoplanes auranticolor NBRC 12245.</title>
        <authorList>
            <person name="Komaki H."/>
            <person name="Tamura T."/>
        </authorList>
    </citation>
    <scope>NUCLEOTIDE SEQUENCE</scope>
    <source>
        <strain evidence="2">NBRC 12245</strain>
    </source>
</reference>
<keyword evidence="1" id="KW-1133">Transmembrane helix</keyword>
<sequence>MTATVTWGTGPLARAAALVHTLLVVQFCVLVTAAPAVVVPVLLDRDASNVPLLAAAAVPLGPALSAALYALRHRGRDLTDLSPARVFWRGYRMNARAVLKLWLPWLAWAAVAGITLAHPQGAGVPGWWHAALVALAAGSLLWQANALVIASLYEFRTRDVARLAAWFLVRTPRVTLGTTGLALAAGAVVVWWSDAVLALFAAVFAAALLTVSDPMRAEIEHRFIR</sequence>
<evidence type="ECO:0000313" key="3">
    <source>
        <dbReference type="Proteomes" id="UP000681340"/>
    </source>
</evidence>
<feature type="transmembrane region" description="Helical" evidence="1">
    <location>
        <begin position="97"/>
        <end position="116"/>
    </location>
</feature>
<evidence type="ECO:0000256" key="1">
    <source>
        <dbReference type="SAM" id="Phobius"/>
    </source>
</evidence>
<feature type="transmembrane region" description="Helical" evidence="1">
    <location>
        <begin position="50"/>
        <end position="71"/>
    </location>
</feature>
<dbReference type="AlphaFoldDB" id="A0A919VTL0"/>
<feature type="transmembrane region" description="Helical" evidence="1">
    <location>
        <begin position="174"/>
        <end position="192"/>
    </location>
</feature>
<dbReference type="Proteomes" id="UP000681340">
    <property type="component" value="Unassembled WGS sequence"/>
</dbReference>
<name>A0A919VTL0_9ACTN</name>
<proteinExistence type="predicted"/>
<protein>
    <recommendedName>
        <fullName evidence="4">DUF624 domain-containing protein</fullName>
    </recommendedName>
</protein>
<dbReference type="EMBL" id="BOQL01000060">
    <property type="protein sequence ID" value="GIM76106.1"/>
    <property type="molecule type" value="Genomic_DNA"/>
</dbReference>
<evidence type="ECO:0008006" key="4">
    <source>
        <dbReference type="Google" id="ProtNLM"/>
    </source>
</evidence>
<keyword evidence="1" id="KW-0472">Membrane</keyword>
<feature type="transmembrane region" description="Helical" evidence="1">
    <location>
        <begin position="12"/>
        <end position="38"/>
    </location>
</feature>